<dbReference type="InterPro" id="IPR008183">
    <property type="entry name" value="Aldose_1/G6P_1-epimerase"/>
</dbReference>
<dbReference type="GO" id="GO:0005975">
    <property type="term" value="P:carbohydrate metabolic process"/>
    <property type="evidence" value="ECO:0007669"/>
    <property type="project" value="InterPro"/>
</dbReference>
<dbReference type="InterPro" id="IPR011013">
    <property type="entry name" value="Gal_mutarotase_sf_dom"/>
</dbReference>
<keyword evidence="5" id="KW-1185">Reference proteome</keyword>
<keyword evidence="3" id="KW-0106">Calcium</keyword>
<dbReference type="Gene3D" id="2.70.98.10">
    <property type="match status" value="1"/>
</dbReference>
<name>A0A1H3XWH3_9BACT</name>
<comment type="subunit">
    <text evidence="2">Monomer.</text>
</comment>
<sequence length="330" mass="37306">MLRTVDFHGLKAVEFSKGDYTALLVPEMGANLVRLANTRLGAEILRTPGADEIEVFKSRPQVFGLPILFPPNRIADGRYTFEGRTYQYPITIEKEQNYHHGVLKSEAFIVSKARETAEEVMVECRYYANAGNDAVFRDFPHEFKCKITYWLSADGLEQEVMFSNRSKMRMPIGVGFHTPLCIPFAGGDAADYVMRVAVGEQVELSERNLPTGRKLPLSEQFSKLRHEGLQVTDCEPIEAGFTLKEIDVDGKSFRGALVENRRTGARIFYEVDSQTTYWTIWNNGGQVPYCCPEPQSWTTNAPNLPNPSAEGFRAVAPGESWRMVFHLYAR</sequence>
<proteinExistence type="predicted"/>
<accession>A0A1H3XWH3</accession>
<organism evidence="4 5">
    <name type="scientific">Alistipes timonensis JC136</name>
    <dbReference type="NCBI Taxonomy" id="1033731"/>
    <lineage>
        <taxon>Bacteria</taxon>
        <taxon>Pseudomonadati</taxon>
        <taxon>Bacteroidota</taxon>
        <taxon>Bacteroidia</taxon>
        <taxon>Bacteroidales</taxon>
        <taxon>Rikenellaceae</taxon>
        <taxon>Alistipes</taxon>
    </lineage>
</organism>
<comment type="cofactor">
    <cofactor evidence="1">
        <name>Ca(2+)</name>
        <dbReference type="ChEBI" id="CHEBI:29108"/>
    </cofactor>
</comment>
<dbReference type="EMBL" id="FNRI01000001">
    <property type="protein sequence ID" value="SEA03807.1"/>
    <property type="molecule type" value="Genomic_DNA"/>
</dbReference>
<dbReference type="OrthoDB" id="9808779at2"/>
<dbReference type="InterPro" id="IPR014718">
    <property type="entry name" value="GH-type_carb-bd"/>
</dbReference>
<evidence type="ECO:0000313" key="4">
    <source>
        <dbReference type="EMBL" id="SEA03807.1"/>
    </source>
</evidence>
<dbReference type="STRING" id="1033731.SAMN05444145_101361"/>
<dbReference type="RefSeq" id="WP_010259706.1">
    <property type="nucleotide sequence ID" value="NZ_CAEG01000003.1"/>
</dbReference>
<dbReference type="GO" id="GO:0016853">
    <property type="term" value="F:isomerase activity"/>
    <property type="evidence" value="ECO:0007669"/>
    <property type="project" value="InterPro"/>
</dbReference>
<evidence type="ECO:0000256" key="1">
    <source>
        <dbReference type="ARBA" id="ARBA00001913"/>
    </source>
</evidence>
<dbReference type="GO" id="GO:0030246">
    <property type="term" value="F:carbohydrate binding"/>
    <property type="evidence" value="ECO:0007669"/>
    <property type="project" value="InterPro"/>
</dbReference>
<dbReference type="AlphaFoldDB" id="A0A1H3XWH3"/>
<dbReference type="SUPFAM" id="SSF74650">
    <property type="entry name" value="Galactose mutarotase-like"/>
    <property type="match status" value="1"/>
</dbReference>
<gene>
    <name evidence="4" type="ORF">SAMN05444145_101361</name>
</gene>
<evidence type="ECO:0000256" key="2">
    <source>
        <dbReference type="ARBA" id="ARBA00011245"/>
    </source>
</evidence>
<reference evidence="4 5" key="1">
    <citation type="submission" date="2016-10" db="EMBL/GenBank/DDBJ databases">
        <authorList>
            <person name="de Groot N.N."/>
        </authorList>
    </citation>
    <scope>NUCLEOTIDE SEQUENCE [LARGE SCALE GENOMIC DNA]</scope>
    <source>
        <strain evidence="4 5">DSM 25383</strain>
    </source>
</reference>
<dbReference type="CDD" id="cd01081">
    <property type="entry name" value="Aldose_epim"/>
    <property type="match status" value="1"/>
</dbReference>
<protein>
    <submittedName>
        <fullName evidence="4">Aldose 1-epimerase</fullName>
    </submittedName>
</protein>
<dbReference type="Pfam" id="PF01263">
    <property type="entry name" value="Aldose_epim"/>
    <property type="match status" value="1"/>
</dbReference>
<evidence type="ECO:0000313" key="5">
    <source>
        <dbReference type="Proteomes" id="UP000183253"/>
    </source>
</evidence>
<dbReference type="Proteomes" id="UP000183253">
    <property type="component" value="Unassembled WGS sequence"/>
</dbReference>
<evidence type="ECO:0000256" key="3">
    <source>
        <dbReference type="ARBA" id="ARBA00022837"/>
    </source>
</evidence>